<protein>
    <submittedName>
        <fullName evidence="2">3'-5' exoribonuclease</fullName>
    </submittedName>
</protein>
<dbReference type="Proteomes" id="UP000625316">
    <property type="component" value="Unassembled WGS sequence"/>
</dbReference>
<gene>
    <name evidence="2" type="ORF">IQ266_05245</name>
</gene>
<dbReference type="InterPro" id="IPR012337">
    <property type="entry name" value="RNaseH-like_sf"/>
</dbReference>
<dbReference type="SUPFAM" id="SSF53098">
    <property type="entry name" value="Ribonuclease H-like"/>
    <property type="match status" value="1"/>
</dbReference>
<evidence type="ECO:0000313" key="3">
    <source>
        <dbReference type="Proteomes" id="UP000625316"/>
    </source>
</evidence>
<dbReference type="Pfam" id="PF16473">
    <property type="entry name" value="Rv2179c-like"/>
    <property type="match status" value="1"/>
</dbReference>
<proteinExistence type="predicted"/>
<dbReference type="GO" id="GO:0003676">
    <property type="term" value="F:nucleic acid binding"/>
    <property type="evidence" value="ECO:0007669"/>
    <property type="project" value="InterPro"/>
</dbReference>
<feature type="domain" description="3'-5' exoribonuclease Rv2179c-like" evidence="1">
    <location>
        <begin position="2"/>
        <end position="169"/>
    </location>
</feature>
<organism evidence="2 3">
    <name type="scientific">Romeriopsis navalis LEGE 11480</name>
    <dbReference type="NCBI Taxonomy" id="2777977"/>
    <lineage>
        <taxon>Bacteria</taxon>
        <taxon>Bacillati</taxon>
        <taxon>Cyanobacteriota</taxon>
        <taxon>Cyanophyceae</taxon>
        <taxon>Leptolyngbyales</taxon>
        <taxon>Leptolyngbyaceae</taxon>
        <taxon>Romeriopsis</taxon>
        <taxon>Romeriopsis navalis</taxon>
    </lineage>
</organism>
<sequence>MQVFFDTEFTGLRQATTLISIGLIAADGRTFYAEFNDYDASQLNDWLWEHVMPYLQLLDTDVMTPPLDLTHHLMKADRPRVTRALTEWLAQFETVELWADYPAYDWVLFGELFGGGLNIPKNIANNALDVATLLKAAGVDVQVDRQEFAGMTEMNLHNALDDAKLAKACYKKAIGILSAGDNDCDG</sequence>
<evidence type="ECO:0000259" key="1">
    <source>
        <dbReference type="Pfam" id="PF16473"/>
    </source>
</evidence>
<accession>A0A928VML4</accession>
<dbReference type="RefSeq" id="WP_264323988.1">
    <property type="nucleotide sequence ID" value="NZ_JADEXQ010000012.1"/>
</dbReference>
<dbReference type="EMBL" id="JADEXQ010000012">
    <property type="protein sequence ID" value="MBE9029167.1"/>
    <property type="molecule type" value="Genomic_DNA"/>
</dbReference>
<name>A0A928VML4_9CYAN</name>
<dbReference type="Gene3D" id="3.30.420.10">
    <property type="entry name" value="Ribonuclease H-like superfamily/Ribonuclease H"/>
    <property type="match status" value="1"/>
</dbReference>
<dbReference type="InterPro" id="IPR033390">
    <property type="entry name" value="Rv2179c-like"/>
</dbReference>
<keyword evidence="3" id="KW-1185">Reference proteome</keyword>
<comment type="caution">
    <text evidence="2">The sequence shown here is derived from an EMBL/GenBank/DDBJ whole genome shotgun (WGS) entry which is preliminary data.</text>
</comment>
<dbReference type="AlphaFoldDB" id="A0A928VML4"/>
<evidence type="ECO:0000313" key="2">
    <source>
        <dbReference type="EMBL" id="MBE9029167.1"/>
    </source>
</evidence>
<dbReference type="InterPro" id="IPR036397">
    <property type="entry name" value="RNaseH_sf"/>
</dbReference>
<reference evidence="2" key="1">
    <citation type="submission" date="2020-10" db="EMBL/GenBank/DDBJ databases">
        <authorList>
            <person name="Castelo-Branco R."/>
            <person name="Eusebio N."/>
            <person name="Adriana R."/>
            <person name="Vieira A."/>
            <person name="Brugerolle De Fraissinette N."/>
            <person name="Rezende De Castro R."/>
            <person name="Schneider M.P."/>
            <person name="Vasconcelos V."/>
            <person name="Leao P.N."/>
        </authorList>
    </citation>
    <scope>NUCLEOTIDE SEQUENCE</scope>
    <source>
        <strain evidence="2">LEGE 11480</strain>
    </source>
</reference>